<reference evidence="1 2" key="1">
    <citation type="submission" date="2018-07" db="EMBL/GenBank/DDBJ databases">
        <title>The genomes of Aspergillus section Nigri reveals drivers in fungal speciation.</title>
        <authorList>
            <consortium name="DOE Joint Genome Institute"/>
            <person name="Vesth T.C."/>
            <person name="Nybo J."/>
            <person name="Theobald S."/>
            <person name="Brandl J."/>
            <person name="Frisvad J.C."/>
            <person name="Nielsen K.F."/>
            <person name="Lyhne E.K."/>
            <person name="Kogle M.E."/>
            <person name="Kuo A."/>
            <person name="Riley R."/>
            <person name="Clum A."/>
            <person name="Nolan M."/>
            <person name="Lipzen A."/>
            <person name="Salamov A."/>
            <person name="Henrissat B."/>
            <person name="Wiebenga A."/>
            <person name="De vries R.P."/>
            <person name="Grigoriev I.V."/>
            <person name="Mortensen U.H."/>
            <person name="Andersen M.R."/>
            <person name="Baker S.E."/>
        </authorList>
    </citation>
    <scope>NUCLEOTIDE SEQUENCE [LARGE SCALE GENOMIC DNA]</scope>
    <source>
        <strain evidence="1 2">CBS 139.54b</strain>
    </source>
</reference>
<evidence type="ECO:0000313" key="2">
    <source>
        <dbReference type="Proteomes" id="UP000253729"/>
    </source>
</evidence>
<protein>
    <submittedName>
        <fullName evidence="1">Uncharacterized protein</fullName>
    </submittedName>
</protein>
<sequence length="65" mass="7678">MRHPSCVRITLWKHPKPHSTVLAFQEGTFCMDPGTRHEIPRPDAARDPERRIMRTDSLRQLLQCR</sequence>
<dbReference type="EMBL" id="KZ852032">
    <property type="protein sequence ID" value="RDH39644.1"/>
    <property type="molecule type" value="Genomic_DNA"/>
</dbReference>
<gene>
    <name evidence="1" type="ORF">BDQ94DRAFT_133423</name>
</gene>
<dbReference type="Proteomes" id="UP000253729">
    <property type="component" value="Unassembled WGS sequence"/>
</dbReference>
<evidence type="ECO:0000313" key="1">
    <source>
        <dbReference type="EMBL" id="RDH39644.1"/>
    </source>
</evidence>
<accession>A0A3F3QJW4</accession>
<proteinExistence type="predicted"/>
<dbReference type="RefSeq" id="XP_026632666.1">
    <property type="nucleotide sequence ID" value="XM_026764274.1"/>
</dbReference>
<dbReference type="GeneID" id="38132630"/>
<keyword evidence="2" id="KW-1185">Reference proteome</keyword>
<organism evidence="1 2">
    <name type="scientific">Aspergillus welwitschiae</name>
    <dbReference type="NCBI Taxonomy" id="1341132"/>
    <lineage>
        <taxon>Eukaryota</taxon>
        <taxon>Fungi</taxon>
        <taxon>Dikarya</taxon>
        <taxon>Ascomycota</taxon>
        <taxon>Pezizomycotina</taxon>
        <taxon>Eurotiomycetes</taxon>
        <taxon>Eurotiomycetidae</taxon>
        <taxon>Eurotiales</taxon>
        <taxon>Aspergillaceae</taxon>
        <taxon>Aspergillus</taxon>
        <taxon>Aspergillus subgen. Circumdati</taxon>
    </lineage>
</organism>
<name>A0A3F3QJW4_9EURO</name>
<dbReference type="AlphaFoldDB" id="A0A3F3QJW4"/>